<name>E0VZ56_PEDHC</name>
<gene>
    <name evidence="5" type="primary">8234989</name>
    <name evidence="4" type="ORF">Phum_PHUM525390</name>
</gene>
<dbReference type="SUPFAM" id="SSF49265">
    <property type="entry name" value="Fibronectin type III"/>
    <property type="match status" value="1"/>
</dbReference>
<dbReference type="OMA" id="RNTHNSA"/>
<dbReference type="PROSITE" id="PS50835">
    <property type="entry name" value="IG_LIKE"/>
    <property type="match status" value="1"/>
</dbReference>
<dbReference type="SMART" id="SM00409">
    <property type="entry name" value="IG"/>
    <property type="match status" value="1"/>
</dbReference>
<dbReference type="EMBL" id="AAZO01006383">
    <property type="status" value="NOT_ANNOTATED_CDS"/>
    <property type="molecule type" value="Genomic_DNA"/>
</dbReference>
<dbReference type="InterPro" id="IPR007110">
    <property type="entry name" value="Ig-like_dom"/>
</dbReference>
<reference evidence="5" key="3">
    <citation type="submission" date="2021-02" db="UniProtKB">
        <authorList>
            <consortium name="EnsemblMetazoa"/>
        </authorList>
    </citation>
    <scope>IDENTIFICATION</scope>
    <source>
        <strain evidence="5">USDA</strain>
    </source>
</reference>
<dbReference type="RefSeq" id="XP_002431400.1">
    <property type="nucleotide sequence ID" value="XM_002431355.1"/>
</dbReference>
<dbReference type="EMBL" id="AAZO01006382">
    <property type="status" value="NOT_ANNOTATED_CDS"/>
    <property type="molecule type" value="Genomic_DNA"/>
</dbReference>
<evidence type="ECO:0000259" key="3">
    <source>
        <dbReference type="PROSITE" id="PS50853"/>
    </source>
</evidence>
<dbReference type="EMBL" id="AAZO01006377">
    <property type="status" value="NOT_ANNOTATED_CDS"/>
    <property type="molecule type" value="Genomic_DNA"/>
</dbReference>
<dbReference type="InParanoid" id="E0VZ56"/>
<evidence type="ECO:0000313" key="5">
    <source>
        <dbReference type="EnsemblMetazoa" id="PHUM525390-PA"/>
    </source>
</evidence>
<dbReference type="EMBL" id="AAZO01006380">
    <property type="status" value="NOT_ANNOTATED_CDS"/>
    <property type="molecule type" value="Genomic_DNA"/>
</dbReference>
<reference evidence="4" key="1">
    <citation type="submission" date="2007-04" db="EMBL/GenBank/DDBJ databases">
        <title>Annotation of Pediculus humanus corporis strain USDA.</title>
        <authorList>
            <person name="Kirkness E."/>
            <person name="Hannick L."/>
            <person name="Hass B."/>
            <person name="Bruggner R."/>
            <person name="Lawson D."/>
            <person name="Bidwell S."/>
            <person name="Joardar V."/>
            <person name="Caler E."/>
            <person name="Walenz B."/>
            <person name="Inman J."/>
            <person name="Schobel S."/>
            <person name="Galinsky K."/>
            <person name="Amedeo P."/>
            <person name="Strausberg R."/>
        </authorList>
    </citation>
    <scope>NUCLEOTIDE SEQUENCE</scope>
    <source>
        <strain evidence="4">USDA</strain>
    </source>
</reference>
<evidence type="ECO:0000259" key="2">
    <source>
        <dbReference type="PROSITE" id="PS50835"/>
    </source>
</evidence>
<dbReference type="HOGENOM" id="CLU_1436041_0_0_1"/>
<dbReference type="EMBL" id="AAZO01006379">
    <property type="status" value="NOT_ANNOTATED_CDS"/>
    <property type="molecule type" value="Genomic_DNA"/>
</dbReference>
<keyword evidence="1" id="KW-0812">Transmembrane</keyword>
<keyword evidence="1" id="KW-1133">Transmembrane helix</keyword>
<dbReference type="EMBL" id="AAZO01006381">
    <property type="status" value="NOT_ANNOTATED_CDS"/>
    <property type="molecule type" value="Genomic_DNA"/>
</dbReference>
<dbReference type="InterPro" id="IPR036116">
    <property type="entry name" value="FN3_sf"/>
</dbReference>
<dbReference type="AlphaFoldDB" id="E0VZ56"/>
<evidence type="ECO:0000313" key="4">
    <source>
        <dbReference type="EMBL" id="EEB18662.1"/>
    </source>
</evidence>
<dbReference type="InterPro" id="IPR003599">
    <property type="entry name" value="Ig_sub"/>
</dbReference>
<reference evidence="4" key="2">
    <citation type="submission" date="2007-04" db="EMBL/GenBank/DDBJ databases">
        <title>The genome of the human body louse.</title>
        <authorList>
            <consortium name="The Human Body Louse Genome Consortium"/>
            <person name="Kirkness E."/>
            <person name="Walenz B."/>
            <person name="Hass B."/>
            <person name="Bruggner R."/>
            <person name="Strausberg R."/>
        </authorList>
    </citation>
    <scope>NUCLEOTIDE SEQUENCE</scope>
    <source>
        <strain evidence="4">USDA</strain>
    </source>
</reference>
<keyword evidence="6" id="KW-1185">Reference proteome</keyword>
<dbReference type="GeneID" id="8234989"/>
<dbReference type="SUPFAM" id="SSF48726">
    <property type="entry name" value="Immunoglobulin"/>
    <property type="match status" value="1"/>
</dbReference>
<dbReference type="PROSITE" id="PS50853">
    <property type="entry name" value="FN3"/>
    <property type="match status" value="1"/>
</dbReference>
<dbReference type="PANTHER" id="PTHR11422">
    <property type="entry name" value="T-CELL SURFACE GLYCOPROTEIN CD4"/>
    <property type="match status" value="1"/>
</dbReference>
<feature type="transmembrane region" description="Helical" evidence="1">
    <location>
        <begin position="6"/>
        <end position="25"/>
    </location>
</feature>
<dbReference type="PANTHER" id="PTHR11422:SF10">
    <property type="entry name" value="IG-LIKE DOMAIN-CONTAINING PROTEIN"/>
    <property type="match status" value="1"/>
</dbReference>
<dbReference type="EMBL" id="AAZO01006378">
    <property type="status" value="NOT_ANNOTATED_CDS"/>
    <property type="molecule type" value="Genomic_DNA"/>
</dbReference>
<proteinExistence type="predicted"/>
<feature type="domain" description="Ig-like" evidence="2">
    <location>
        <begin position="53"/>
        <end position="142"/>
    </location>
</feature>
<sequence>MIILFFFFFFFLTSVFVCLFVCPPLKKKNETKRQFIFYIYIFFFSITDTTGIPVLMITSEAHSNVTLPCPGVTERSLITTLQWASHTKLVEYMSETTTVWEHRHRINLLSDNFALHFHPVTAEDSGEYSCLVNNRPKPEAIVKLVVQDVPDPPGRPLIMGFTSRSANLSWAPPRNTHNSAVKFYSIHIR</sequence>
<dbReference type="Proteomes" id="UP000009046">
    <property type="component" value="Unassembled WGS sequence"/>
</dbReference>
<dbReference type="CDD" id="cd00096">
    <property type="entry name" value="Ig"/>
    <property type="match status" value="1"/>
</dbReference>
<keyword evidence="1" id="KW-0472">Membrane</keyword>
<dbReference type="STRING" id="121224.E0VZ56"/>
<evidence type="ECO:0000313" key="6">
    <source>
        <dbReference type="Proteomes" id="UP000009046"/>
    </source>
</evidence>
<organism>
    <name type="scientific">Pediculus humanus subsp. corporis</name>
    <name type="common">Body louse</name>
    <dbReference type="NCBI Taxonomy" id="121224"/>
    <lineage>
        <taxon>Eukaryota</taxon>
        <taxon>Metazoa</taxon>
        <taxon>Ecdysozoa</taxon>
        <taxon>Arthropoda</taxon>
        <taxon>Hexapoda</taxon>
        <taxon>Insecta</taxon>
        <taxon>Pterygota</taxon>
        <taxon>Neoptera</taxon>
        <taxon>Paraneoptera</taxon>
        <taxon>Psocodea</taxon>
        <taxon>Troctomorpha</taxon>
        <taxon>Phthiraptera</taxon>
        <taxon>Anoplura</taxon>
        <taxon>Pediculidae</taxon>
        <taxon>Pediculus</taxon>
    </lineage>
</organism>
<accession>E0VZ56</accession>
<feature type="domain" description="Fibronectin type-III" evidence="3">
    <location>
        <begin position="152"/>
        <end position="189"/>
    </location>
</feature>
<dbReference type="Pfam" id="PF00047">
    <property type="entry name" value="ig"/>
    <property type="match status" value="1"/>
</dbReference>
<dbReference type="InterPro" id="IPR003961">
    <property type="entry name" value="FN3_dom"/>
</dbReference>
<dbReference type="InterPro" id="IPR013151">
    <property type="entry name" value="Immunoglobulin_dom"/>
</dbReference>
<dbReference type="EnsemblMetazoa" id="PHUM525390-RA">
    <property type="protein sequence ID" value="PHUM525390-PA"/>
    <property type="gene ID" value="PHUM525390"/>
</dbReference>
<dbReference type="EMBL" id="AAZO01006384">
    <property type="status" value="NOT_ANNOTATED_CDS"/>
    <property type="molecule type" value="Genomic_DNA"/>
</dbReference>
<dbReference type="KEGG" id="phu:Phum_PHUM525390"/>
<dbReference type="InterPro" id="IPR013783">
    <property type="entry name" value="Ig-like_fold"/>
</dbReference>
<dbReference type="EMBL" id="DS235849">
    <property type="protein sequence ID" value="EEB18662.1"/>
    <property type="molecule type" value="Genomic_DNA"/>
</dbReference>
<protein>
    <recommendedName>
        <fullName evidence="7">Ig-like domain-containing protein</fullName>
    </recommendedName>
</protein>
<dbReference type="CTD" id="8234989"/>
<dbReference type="OrthoDB" id="6138780at2759"/>
<dbReference type="Gene3D" id="2.60.40.10">
    <property type="entry name" value="Immunoglobulins"/>
    <property type="match status" value="2"/>
</dbReference>
<feature type="transmembrane region" description="Helical" evidence="1">
    <location>
        <begin position="37"/>
        <end position="57"/>
    </location>
</feature>
<dbReference type="InterPro" id="IPR036179">
    <property type="entry name" value="Ig-like_dom_sf"/>
</dbReference>
<evidence type="ECO:0000256" key="1">
    <source>
        <dbReference type="SAM" id="Phobius"/>
    </source>
</evidence>
<dbReference type="VEuPathDB" id="VectorBase:PHUM525390"/>
<dbReference type="eggNOG" id="ENOG502S6MZ">
    <property type="taxonomic scope" value="Eukaryota"/>
</dbReference>
<evidence type="ECO:0008006" key="7">
    <source>
        <dbReference type="Google" id="ProtNLM"/>
    </source>
</evidence>